<dbReference type="AlphaFoldDB" id="A0A1M5XY13"/>
<dbReference type="RefSeq" id="WP_154072716.1">
    <property type="nucleotide sequence ID" value="NZ_LT670817.1"/>
</dbReference>
<protein>
    <submittedName>
        <fullName evidence="1">Uncharacterized protein</fullName>
    </submittedName>
</protein>
<evidence type="ECO:0000313" key="2">
    <source>
        <dbReference type="Proteomes" id="UP000189796"/>
    </source>
</evidence>
<sequence length="54" mass="5842">MSRSRWGKVGSLFTLKDAATYIIKFPEAEYTAPAGARPLVSALKTCLPCPTRLG</sequence>
<gene>
    <name evidence="1" type="ORF">SAMN05443248_7725</name>
</gene>
<proteinExistence type="predicted"/>
<name>A0A1M5XY13_9BRAD</name>
<reference evidence="1 2" key="1">
    <citation type="submission" date="2016-11" db="EMBL/GenBank/DDBJ databases">
        <authorList>
            <person name="Jaros S."/>
            <person name="Januszkiewicz K."/>
            <person name="Wedrychowicz H."/>
        </authorList>
    </citation>
    <scope>NUCLEOTIDE SEQUENCE [LARGE SCALE GENOMIC DNA]</scope>
    <source>
        <strain evidence="1 2">GAS138</strain>
    </source>
</reference>
<accession>A0A1M5XY13</accession>
<dbReference type="EMBL" id="LT670817">
    <property type="protein sequence ID" value="SHI04705.1"/>
    <property type="molecule type" value="Genomic_DNA"/>
</dbReference>
<dbReference type="Proteomes" id="UP000189796">
    <property type="component" value="Chromosome I"/>
</dbReference>
<organism evidence="1 2">
    <name type="scientific">Bradyrhizobium erythrophlei</name>
    <dbReference type="NCBI Taxonomy" id="1437360"/>
    <lineage>
        <taxon>Bacteria</taxon>
        <taxon>Pseudomonadati</taxon>
        <taxon>Pseudomonadota</taxon>
        <taxon>Alphaproteobacteria</taxon>
        <taxon>Hyphomicrobiales</taxon>
        <taxon>Nitrobacteraceae</taxon>
        <taxon>Bradyrhizobium</taxon>
    </lineage>
</organism>
<evidence type="ECO:0000313" key="1">
    <source>
        <dbReference type="EMBL" id="SHI04705.1"/>
    </source>
</evidence>
<dbReference type="OrthoDB" id="8241295at2"/>